<evidence type="ECO:0000313" key="2">
    <source>
        <dbReference type="Proteomes" id="UP000221165"/>
    </source>
</evidence>
<feature type="non-terminal residue" evidence="1">
    <location>
        <position position="1"/>
    </location>
</feature>
<dbReference type="RefSeq" id="XP_067924195.1">
    <property type="nucleotide sequence ID" value="XM_068063818.1"/>
</dbReference>
<organism evidence="1 2">
    <name type="scientific">Cystoisospora suis</name>
    <dbReference type="NCBI Taxonomy" id="483139"/>
    <lineage>
        <taxon>Eukaryota</taxon>
        <taxon>Sar</taxon>
        <taxon>Alveolata</taxon>
        <taxon>Apicomplexa</taxon>
        <taxon>Conoidasida</taxon>
        <taxon>Coccidia</taxon>
        <taxon>Eucoccidiorida</taxon>
        <taxon>Eimeriorina</taxon>
        <taxon>Sarcocystidae</taxon>
        <taxon>Cystoisospora</taxon>
    </lineage>
</organism>
<dbReference type="GeneID" id="94427029"/>
<protein>
    <submittedName>
        <fullName evidence="1">Uncharacterized protein</fullName>
    </submittedName>
</protein>
<dbReference type="VEuPathDB" id="ToxoDB:CSUI_003622"/>
<accession>A0A2C6L3K1</accession>
<dbReference type="Proteomes" id="UP000221165">
    <property type="component" value="Unassembled WGS sequence"/>
</dbReference>
<dbReference type="AlphaFoldDB" id="A0A2C6L3K1"/>
<evidence type="ECO:0000313" key="1">
    <source>
        <dbReference type="EMBL" id="PHJ22518.1"/>
    </source>
</evidence>
<dbReference type="EMBL" id="MIGC01001638">
    <property type="protein sequence ID" value="PHJ22518.1"/>
    <property type="molecule type" value="Genomic_DNA"/>
</dbReference>
<sequence length="105" mass="11915">FSLGGEGEPPKLLRSPRLRLRLNLLQRPSLLLKSQEVGDGGNPVESLERKTRRKSFISFCLTVWLCPSEISSCYRLVPVVHTNNYRLSGLLILFPFFVARCAARK</sequence>
<name>A0A2C6L3K1_9APIC</name>
<comment type="caution">
    <text evidence="1">The sequence shown here is derived from an EMBL/GenBank/DDBJ whole genome shotgun (WGS) entry which is preliminary data.</text>
</comment>
<reference evidence="1 2" key="1">
    <citation type="journal article" date="2017" name="Int. J. Parasitol.">
        <title>The genome of the protozoan parasite Cystoisospora suis and a reverse vaccinology approach to identify vaccine candidates.</title>
        <authorList>
            <person name="Palmieri N."/>
            <person name="Shrestha A."/>
            <person name="Ruttkowski B."/>
            <person name="Beck T."/>
            <person name="Vogl C."/>
            <person name="Tomley F."/>
            <person name="Blake D.P."/>
            <person name="Joachim A."/>
        </authorList>
    </citation>
    <scope>NUCLEOTIDE SEQUENCE [LARGE SCALE GENOMIC DNA]</scope>
    <source>
        <strain evidence="1 2">Wien I</strain>
    </source>
</reference>
<keyword evidence="2" id="KW-1185">Reference proteome</keyword>
<proteinExistence type="predicted"/>
<gene>
    <name evidence="1" type="ORF">CSUI_003622</name>
</gene>